<protein>
    <submittedName>
        <fullName evidence="2">Uncharacterized protein</fullName>
    </submittedName>
</protein>
<dbReference type="Proteomes" id="UP000593565">
    <property type="component" value="Unassembled WGS sequence"/>
</dbReference>
<dbReference type="AlphaFoldDB" id="A0A7J6AYI1"/>
<sequence>MCRTLRIFLKSSGQTITKHKHSRGSSSSRHKSKQTTRLSSPKKEENGFTALEHRLEELAVGTGKNKVC</sequence>
<dbReference type="EMBL" id="JAAGNN010000006">
    <property type="protein sequence ID" value="KAF4087912.1"/>
    <property type="molecule type" value="Genomic_DNA"/>
</dbReference>
<feature type="region of interest" description="Disordered" evidence="1">
    <location>
        <begin position="13"/>
        <end position="47"/>
    </location>
</feature>
<gene>
    <name evidence="2" type="ORF">AMELA_G00077040</name>
</gene>
<evidence type="ECO:0000313" key="3">
    <source>
        <dbReference type="Proteomes" id="UP000593565"/>
    </source>
</evidence>
<evidence type="ECO:0000313" key="2">
    <source>
        <dbReference type="EMBL" id="KAF4087912.1"/>
    </source>
</evidence>
<proteinExistence type="predicted"/>
<reference evidence="2 3" key="1">
    <citation type="submission" date="2020-02" db="EMBL/GenBank/DDBJ databases">
        <title>A chromosome-scale genome assembly of the black bullhead catfish (Ameiurus melas).</title>
        <authorList>
            <person name="Wen M."/>
            <person name="Zham M."/>
            <person name="Cabau C."/>
            <person name="Klopp C."/>
            <person name="Donnadieu C."/>
            <person name="Roques C."/>
            <person name="Bouchez O."/>
            <person name="Lampietro C."/>
            <person name="Jouanno E."/>
            <person name="Herpin A."/>
            <person name="Louis A."/>
            <person name="Berthelot C."/>
            <person name="Parey E."/>
            <person name="Roest-Crollius H."/>
            <person name="Braasch I."/>
            <person name="Postlethwait J."/>
            <person name="Robinson-Rechavi M."/>
            <person name="Echchiki A."/>
            <person name="Begum T."/>
            <person name="Montfort J."/>
            <person name="Schartl M."/>
            <person name="Bobe J."/>
            <person name="Guiguen Y."/>
        </authorList>
    </citation>
    <scope>NUCLEOTIDE SEQUENCE [LARGE SCALE GENOMIC DNA]</scope>
    <source>
        <strain evidence="2">M_S1</strain>
        <tissue evidence="2">Blood</tissue>
    </source>
</reference>
<organism evidence="2 3">
    <name type="scientific">Ameiurus melas</name>
    <name type="common">Black bullhead</name>
    <name type="synonym">Silurus melas</name>
    <dbReference type="NCBI Taxonomy" id="219545"/>
    <lineage>
        <taxon>Eukaryota</taxon>
        <taxon>Metazoa</taxon>
        <taxon>Chordata</taxon>
        <taxon>Craniata</taxon>
        <taxon>Vertebrata</taxon>
        <taxon>Euteleostomi</taxon>
        <taxon>Actinopterygii</taxon>
        <taxon>Neopterygii</taxon>
        <taxon>Teleostei</taxon>
        <taxon>Ostariophysi</taxon>
        <taxon>Siluriformes</taxon>
        <taxon>Ictaluridae</taxon>
        <taxon>Ameiurus</taxon>
    </lineage>
</organism>
<keyword evidence="3" id="KW-1185">Reference proteome</keyword>
<comment type="caution">
    <text evidence="2">The sequence shown here is derived from an EMBL/GenBank/DDBJ whole genome shotgun (WGS) entry which is preliminary data.</text>
</comment>
<evidence type="ECO:0000256" key="1">
    <source>
        <dbReference type="SAM" id="MobiDB-lite"/>
    </source>
</evidence>
<accession>A0A7J6AYI1</accession>
<feature type="compositionally biased region" description="Basic residues" evidence="1">
    <location>
        <begin position="17"/>
        <end position="34"/>
    </location>
</feature>
<name>A0A7J6AYI1_AMEME</name>